<keyword evidence="4" id="KW-0479">Metal-binding</keyword>
<dbReference type="InterPro" id="IPR007197">
    <property type="entry name" value="rSAM"/>
</dbReference>
<dbReference type="InterPro" id="IPR058240">
    <property type="entry name" value="rSAM_sf"/>
</dbReference>
<dbReference type="SUPFAM" id="SSF102114">
    <property type="entry name" value="Radical SAM enzymes"/>
    <property type="match status" value="1"/>
</dbReference>
<dbReference type="Pfam" id="PF04055">
    <property type="entry name" value="Radical_SAM"/>
    <property type="match status" value="1"/>
</dbReference>
<keyword evidence="5" id="KW-0408">Iron</keyword>
<dbReference type="Proteomes" id="UP000317327">
    <property type="component" value="Unassembled WGS sequence"/>
</dbReference>
<evidence type="ECO:0000313" key="9">
    <source>
        <dbReference type="Proteomes" id="UP000317327"/>
    </source>
</evidence>
<reference evidence="8 9" key="1">
    <citation type="submission" date="2019-01" db="EMBL/GenBank/DDBJ databases">
        <title>Whole genome shotgun sequencing of Pseudomonas spp. isolated by its ability to degrade furfural.</title>
        <authorList>
            <person name="Donoso R."/>
            <person name="Farkas C."/>
            <person name="Villegas P."/>
            <person name="Gonzales-Toro F."/>
            <person name="Guajardo-Parra M."/>
            <person name="Araya-Nail M."/>
            <person name="Morgante V."/>
            <person name="Perez-Pantoja D."/>
        </authorList>
    </citation>
    <scope>NUCLEOTIDE SEQUENCE [LARGE SCALE GENOMIC DNA]</scope>
    <source>
        <strain evidence="8 9">VN231</strain>
    </source>
</reference>
<dbReference type="PANTHER" id="PTHR30352">
    <property type="entry name" value="PYRUVATE FORMATE-LYASE-ACTIVATING ENZYME"/>
    <property type="match status" value="1"/>
</dbReference>
<evidence type="ECO:0000256" key="5">
    <source>
        <dbReference type="ARBA" id="ARBA00023004"/>
    </source>
</evidence>
<evidence type="ECO:0000313" key="8">
    <source>
        <dbReference type="EMBL" id="TRO20241.1"/>
    </source>
</evidence>
<gene>
    <name evidence="8" type="ORF">EQ836_04970</name>
</gene>
<dbReference type="GO" id="GO:0046872">
    <property type="term" value="F:metal ion binding"/>
    <property type="evidence" value="ECO:0007669"/>
    <property type="project" value="UniProtKB-KW"/>
</dbReference>
<feature type="domain" description="Radical SAM core" evidence="7">
    <location>
        <begin position="54"/>
        <end position="187"/>
    </location>
</feature>
<dbReference type="InterPro" id="IPR034457">
    <property type="entry name" value="Organic_radical-activating"/>
</dbReference>
<keyword evidence="2" id="KW-0004">4Fe-4S</keyword>
<dbReference type="NCBIfam" id="TIGR02495">
    <property type="entry name" value="NrdG2"/>
    <property type="match status" value="1"/>
</dbReference>
<accession>A0ABD7RYV4</accession>
<evidence type="ECO:0000256" key="6">
    <source>
        <dbReference type="ARBA" id="ARBA00023014"/>
    </source>
</evidence>
<keyword evidence="6" id="KW-0411">Iron-sulfur</keyword>
<dbReference type="PANTHER" id="PTHR30352:SF13">
    <property type="entry name" value="GLYCYL-RADICAL ENZYME ACTIVATING ENZYME YJJW-RELATED"/>
    <property type="match status" value="1"/>
</dbReference>
<sequence>MSPGHYDGPDFAIFIPGVTAMPPSPLHPARQALRIGGLQPMTTLDYPDHLACVLFCQGCAWRCRYCHNPELIRCDATNAEWSWAKVLDFLQQRQGLLQAVVFSGGEATLQLALPSAMRRVRELGFKVGLHSAGIKPASFGRALAHCDWVGFDVKALEEESALITGVSGSGQANWKSLELLLASGVNYECRTTVHWDLFDCRHLRRLGERLAAQGVRRFAVQLARSQRMLDEQLGTAATPPQAAELWPYFEQLFERFELRAA</sequence>
<dbReference type="SFLD" id="SFLDS00029">
    <property type="entry name" value="Radical_SAM"/>
    <property type="match status" value="1"/>
</dbReference>
<dbReference type="CDD" id="cd01335">
    <property type="entry name" value="Radical_SAM"/>
    <property type="match status" value="1"/>
</dbReference>
<organism evidence="8 9">
    <name type="scientific">Ectopseudomonas mendocina</name>
    <name type="common">Pseudomonas mendocina</name>
    <dbReference type="NCBI Taxonomy" id="300"/>
    <lineage>
        <taxon>Bacteria</taxon>
        <taxon>Pseudomonadati</taxon>
        <taxon>Pseudomonadota</taxon>
        <taxon>Gammaproteobacteria</taxon>
        <taxon>Pseudomonadales</taxon>
        <taxon>Pseudomonadaceae</taxon>
        <taxon>Ectopseudomonas</taxon>
    </lineage>
</organism>
<evidence type="ECO:0000259" key="7">
    <source>
        <dbReference type="Pfam" id="PF04055"/>
    </source>
</evidence>
<dbReference type="InterPro" id="IPR013785">
    <property type="entry name" value="Aldolase_TIM"/>
</dbReference>
<comment type="caution">
    <text evidence="8">The sequence shown here is derived from an EMBL/GenBank/DDBJ whole genome shotgun (WGS) entry which is preliminary data.</text>
</comment>
<dbReference type="AlphaFoldDB" id="A0ABD7RYV4"/>
<comment type="cofactor">
    <cofactor evidence="1">
        <name>[4Fe-4S] cluster</name>
        <dbReference type="ChEBI" id="CHEBI:49883"/>
    </cofactor>
</comment>
<dbReference type="Gene3D" id="3.20.20.70">
    <property type="entry name" value="Aldolase class I"/>
    <property type="match status" value="1"/>
</dbReference>
<dbReference type="SFLD" id="SFLDG01094">
    <property type="entry name" value="Uncharacterised_Radical_SAM_Su"/>
    <property type="match status" value="1"/>
</dbReference>
<evidence type="ECO:0000256" key="4">
    <source>
        <dbReference type="ARBA" id="ARBA00022723"/>
    </source>
</evidence>
<dbReference type="GO" id="GO:0051539">
    <property type="term" value="F:4 iron, 4 sulfur cluster binding"/>
    <property type="evidence" value="ECO:0007669"/>
    <property type="project" value="UniProtKB-KW"/>
</dbReference>
<proteinExistence type="predicted"/>
<evidence type="ECO:0000256" key="3">
    <source>
        <dbReference type="ARBA" id="ARBA00022691"/>
    </source>
</evidence>
<evidence type="ECO:0000256" key="2">
    <source>
        <dbReference type="ARBA" id="ARBA00022485"/>
    </source>
</evidence>
<evidence type="ECO:0000256" key="1">
    <source>
        <dbReference type="ARBA" id="ARBA00001966"/>
    </source>
</evidence>
<name>A0ABD7RYV4_ECTME</name>
<protein>
    <submittedName>
        <fullName evidence="8">Anaerobic ribonucleoside-triphosphate reductase activating protein</fullName>
    </submittedName>
</protein>
<dbReference type="InterPro" id="IPR012840">
    <property type="entry name" value="NrdG2"/>
</dbReference>
<dbReference type="EMBL" id="SCFV01000002">
    <property type="protein sequence ID" value="TRO20241.1"/>
    <property type="molecule type" value="Genomic_DNA"/>
</dbReference>
<keyword evidence="3" id="KW-0949">S-adenosyl-L-methionine</keyword>